<dbReference type="Proteomes" id="UP000003009">
    <property type="component" value="Unassembled WGS sequence"/>
</dbReference>
<keyword evidence="2" id="KW-1185">Reference proteome</keyword>
<organism evidence="1 2">
    <name type="scientific">Kingella oralis ATCC 51147</name>
    <dbReference type="NCBI Taxonomy" id="629741"/>
    <lineage>
        <taxon>Bacteria</taxon>
        <taxon>Pseudomonadati</taxon>
        <taxon>Pseudomonadota</taxon>
        <taxon>Betaproteobacteria</taxon>
        <taxon>Neisseriales</taxon>
        <taxon>Neisseriaceae</taxon>
        <taxon>Kingella</taxon>
    </lineage>
</organism>
<dbReference type="InterPro" id="IPR050627">
    <property type="entry name" value="Nitroreductase/BluB"/>
</dbReference>
<dbReference type="EMBL" id="ACJW02000001">
    <property type="protein sequence ID" value="EEP69645.1"/>
    <property type="molecule type" value="Genomic_DNA"/>
</dbReference>
<dbReference type="Gene3D" id="3.40.109.10">
    <property type="entry name" value="NADH Oxidase"/>
    <property type="match status" value="2"/>
</dbReference>
<dbReference type="SUPFAM" id="SSF55469">
    <property type="entry name" value="FMN-dependent nitroreductase-like"/>
    <property type="match status" value="2"/>
</dbReference>
<dbReference type="AlphaFoldDB" id="C4GEN5"/>
<dbReference type="InterPro" id="IPR000415">
    <property type="entry name" value="Nitroreductase-like"/>
</dbReference>
<dbReference type="NCBIfam" id="NF047509">
    <property type="entry name" value="Rv3131_FMN_oxido"/>
    <property type="match status" value="1"/>
</dbReference>
<comment type="caution">
    <text evidence="1">The sequence shown here is derived from an EMBL/GenBank/DDBJ whole genome shotgun (WGS) entry which is preliminary data.</text>
</comment>
<sequence>MPFIMLNSSLKPTAACNACRFTAHAVRPSRRNLVSGCLEPHLRGSLKPRPKEHAMSHPTDFHALIEAAVRAPSGHNSQPWQFALGDDRITIDPDFSRRLSAVDPDNRELFISLGCALENLCLAAAHSGYAAQEHLADDGTVHIALHQQPEPTKQPENEALYAQIPRRQTNRATYNGSPIPQAQLDPILAAQQSDTVSLHAFAPSAPEFATLTQAVIAGNSAQMNDPAFKAELLSWIRFNQNHSNATRDGLSYAVMGAPNLPAWISRPIIRAMLNAKRHNRSDRAKIASSSHLLLIASTEDNPATWLTTGRTLQRTLLALTQHGIAHAYLNQPCEVPAQRTQLAQLPALGSKQPQILLRLGYAAAMPYSQRRAVDSVIQTTQAA</sequence>
<dbReference type="HOGENOM" id="CLU_051479_3_0_4"/>
<dbReference type="PANTHER" id="PTHR23026:SF123">
    <property type="entry name" value="NAD(P)H NITROREDUCTASE RV3131-RELATED"/>
    <property type="match status" value="1"/>
</dbReference>
<dbReference type="GO" id="GO:0016491">
    <property type="term" value="F:oxidoreductase activity"/>
    <property type="evidence" value="ECO:0007669"/>
    <property type="project" value="InterPro"/>
</dbReference>
<name>C4GEN5_9NEIS</name>
<gene>
    <name evidence="1" type="ORF">GCWU000324_00122</name>
</gene>
<evidence type="ECO:0000313" key="1">
    <source>
        <dbReference type="EMBL" id="EEP69645.1"/>
    </source>
</evidence>
<dbReference type="PANTHER" id="PTHR23026">
    <property type="entry name" value="NADPH NITROREDUCTASE"/>
    <property type="match status" value="1"/>
</dbReference>
<accession>C4GEN5</accession>
<proteinExistence type="predicted"/>
<protein>
    <submittedName>
        <fullName evidence="1">Uncharacterized protein</fullName>
    </submittedName>
</protein>
<reference evidence="1" key="1">
    <citation type="submission" date="2009-04" db="EMBL/GenBank/DDBJ databases">
        <authorList>
            <person name="Weinstock G."/>
            <person name="Sodergren E."/>
            <person name="Clifton S."/>
            <person name="Fulton L."/>
            <person name="Fulton B."/>
            <person name="Courtney L."/>
            <person name="Fronick C."/>
            <person name="Harrison M."/>
            <person name="Strong C."/>
            <person name="Farmer C."/>
            <person name="Delahaunty K."/>
            <person name="Markovic C."/>
            <person name="Hall O."/>
            <person name="Minx P."/>
            <person name="Tomlinson C."/>
            <person name="Mitreva M."/>
            <person name="Nelson J."/>
            <person name="Hou S."/>
            <person name="Wollam A."/>
            <person name="Pepin K.H."/>
            <person name="Johnson M."/>
            <person name="Bhonagiri V."/>
            <person name="Nash W.E."/>
            <person name="Warren W."/>
            <person name="Chinwalla A."/>
            <person name="Mardis E.R."/>
            <person name="Wilson R.K."/>
        </authorList>
    </citation>
    <scope>NUCLEOTIDE SEQUENCE [LARGE SCALE GENOMIC DNA]</scope>
    <source>
        <strain evidence="1">ATCC 51147</strain>
    </source>
</reference>
<dbReference type="STRING" id="629741.GCWU000324_00122"/>
<evidence type="ECO:0000313" key="2">
    <source>
        <dbReference type="Proteomes" id="UP000003009"/>
    </source>
</evidence>